<evidence type="ECO:0000256" key="11">
    <source>
        <dbReference type="ARBA" id="ARBA00022989"/>
    </source>
</evidence>
<feature type="region of interest" description="Disordered" evidence="16">
    <location>
        <begin position="972"/>
        <end position="999"/>
    </location>
</feature>
<dbReference type="FunFam" id="3.80.10.10:FF:000515">
    <property type="entry name" value="Leucine-rich repeat receptor-like protein kinase"/>
    <property type="match status" value="1"/>
</dbReference>
<dbReference type="InterPro" id="IPR003591">
    <property type="entry name" value="Leu-rich_rpt_typical-subtyp"/>
</dbReference>
<dbReference type="FunFam" id="1.10.510.10:FF:000276">
    <property type="entry name" value="LRR receptor-like serine/threonine-protein kinase RCH1"/>
    <property type="match status" value="1"/>
</dbReference>
<reference evidence="20 21" key="2">
    <citation type="submission" date="2024-10" db="EMBL/GenBank/DDBJ databases">
        <authorList>
            <person name="Ryan C."/>
        </authorList>
    </citation>
    <scope>NUCLEOTIDE SEQUENCE [LARGE SCALE GENOMIC DNA]</scope>
</reference>
<feature type="signal peptide" evidence="18">
    <location>
        <begin position="1"/>
        <end position="31"/>
    </location>
</feature>
<evidence type="ECO:0000259" key="19">
    <source>
        <dbReference type="PROSITE" id="PS50011"/>
    </source>
</evidence>
<dbReference type="PANTHER" id="PTHR48056:SF81">
    <property type="entry name" value="RECEPTOR PROTEIN-TYROSINE KINASE CEPR1"/>
    <property type="match status" value="1"/>
</dbReference>
<dbReference type="GO" id="GO:0004674">
    <property type="term" value="F:protein serine/threonine kinase activity"/>
    <property type="evidence" value="ECO:0007669"/>
    <property type="project" value="UniProtKB-KW"/>
</dbReference>
<keyword evidence="9" id="KW-0418">Kinase</keyword>
<dbReference type="Pfam" id="PF13855">
    <property type="entry name" value="LRR_8"/>
    <property type="match status" value="2"/>
</dbReference>
<sequence>MVSSTPFRCSLPPPLLCWFILLTIIFLAADGDGGGGAAAAALDTQAAYLARMKEQFPGPGMSRWDFSSSPTPDYCRSFPGVTCDVGGNVTSVDVTSWRLSGRLPPGICASLPWLRELRLGYNDLRGGFPRDVLNCTALEVLNVSNSGVSGAVPDLSSLQRSLRVLDMSNNLFSGAFPAASLSNLTALEVANFNENPGFDIWRPPESWLAALPRLRVLILSTTSMRGGIPEWLGNMTSLTDLELSGNFLTGRIPVSLARLNNLQFLELYYNELEGVVPVELGNLTELTDIDLSENRLAGGIPESLCLLPNLRVLQLYTNRLTGGIPPVLGNSTQLRILSVYRNQLTGEIPGDLGRWSPLNVIEVSENQLTGPLPPHACANGDLQYILVLSNLLTGPIPPAYGGCSPLLRFRVSNNHLDGDVPPGIFGLPHASIVDLSYNHFTGPVPATVSAATNLTSLFASNNRITGELPPEIAAASGLVKIDLSNNLIGGAIPEAVGKLSRLNQLSLQGNRLTGPIPETLSGLRSLNVLNLSENALSGPIPESLCTLLPNSLDFSDNNLSGPVPPPLIKEGLLESVAGNPGLCVAFRLNLTSPALPLCPRGPGGLRRGLLAGGNAWVVAACALVCAAAALVLARRCVLRARTDVAGEGAPTSPASRSSSYDVTSFHKLTFDQHEIVEALIDKNIVGHGGSGTVYKIELSSGELVAVKKLWVPAARRGGSGKHDVAGSNGSWMGDRELRTEVETLGSIRHKNIVKLYCCYAGADSNLLVYEYMPNGNLWEALHGCYLLLDWPTRHRVAMGVAQGLAYLHHDLMFPIVHRDIKSSNVLLDAGFEPKVADFGIAKVLQARHGGADSRDASTATIAGTYGYLAPEYAYSSKATTKCDVYSFGVVLMELATGRKPIEPEFGDTRDIVHWVSGKVAAGAEAAALDKRLAWSPYKEEMVQALRVAVRCTCSIPGLRPTMADVVQMLAEAGPRTPTKDKLDNTNKGDDDEQQVRSTD</sequence>
<dbReference type="PROSITE" id="PS00108">
    <property type="entry name" value="PROTEIN_KINASE_ST"/>
    <property type="match status" value="1"/>
</dbReference>
<keyword evidence="13" id="KW-0675">Receptor</keyword>
<evidence type="ECO:0000256" key="7">
    <source>
        <dbReference type="ARBA" id="ARBA00022737"/>
    </source>
</evidence>
<keyword evidence="6 18" id="KW-0732">Signal</keyword>
<keyword evidence="3" id="KW-0433">Leucine-rich repeat</keyword>
<evidence type="ECO:0000256" key="6">
    <source>
        <dbReference type="ARBA" id="ARBA00022729"/>
    </source>
</evidence>
<evidence type="ECO:0000256" key="2">
    <source>
        <dbReference type="ARBA" id="ARBA00022527"/>
    </source>
</evidence>
<keyword evidence="12 17" id="KW-0472">Membrane</keyword>
<evidence type="ECO:0000256" key="3">
    <source>
        <dbReference type="ARBA" id="ARBA00022614"/>
    </source>
</evidence>
<dbReference type="InterPro" id="IPR000719">
    <property type="entry name" value="Prot_kinase_dom"/>
</dbReference>
<feature type="chain" id="PRO_5044858961" description="Protein kinase domain-containing protein" evidence="18">
    <location>
        <begin position="32"/>
        <end position="999"/>
    </location>
</feature>
<dbReference type="FunFam" id="3.30.200.20:FF:000530">
    <property type="entry name" value="receptor protein-tyrosine kinase CEPR1"/>
    <property type="match status" value="1"/>
</dbReference>
<evidence type="ECO:0000256" key="10">
    <source>
        <dbReference type="ARBA" id="ARBA00022840"/>
    </source>
</evidence>
<dbReference type="Pfam" id="PF00560">
    <property type="entry name" value="LRR_1"/>
    <property type="match status" value="4"/>
</dbReference>
<evidence type="ECO:0000256" key="8">
    <source>
        <dbReference type="ARBA" id="ARBA00022741"/>
    </source>
</evidence>
<evidence type="ECO:0000256" key="17">
    <source>
        <dbReference type="SAM" id="Phobius"/>
    </source>
</evidence>
<dbReference type="PROSITE" id="PS50011">
    <property type="entry name" value="PROTEIN_KINASE_DOM"/>
    <property type="match status" value="1"/>
</dbReference>
<dbReference type="FunFam" id="3.80.10.10:FF:000330">
    <property type="entry name" value="Receptor protein-tyrosine kinase CEPR1"/>
    <property type="match status" value="1"/>
</dbReference>
<feature type="binding site" evidence="15">
    <location>
        <position position="708"/>
    </location>
    <ligand>
        <name>ATP</name>
        <dbReference type="ChEBI" id="CHEBI:30616"/>
    </ligand>
</feature>
<dbReference type="Gene3D" id="3.30.200.20">
    <property type="entry name" value="Phosphorylase Kinase, domain 1"/>
    <property type="match status" value="1"/>
</dbReference>
<comment type="subcellular location">
    <subcellularLocation>
        <location evidence="1">Cell membrane</location>
        <topology evidence="1">Single-pass membrane protein</topology>
    </subcellularLocation>
</comment>
<evidence type="ECO:0000256" key="15">
    <source>
        <dbReference type="PROSITE-ProRule" id="PRU10141"/>
    </source>
</evidence>
<dbReference type="InterPro" id="IPR017441">
    <property type="entry name" value="Protein_kinase_ATP_BS"/>
</dbReference>
<dbReference type="InterPro" id="IPR032675">
    <property type="entry name" value="LRR_dom_sf"/>
</dbReference>
<dbReference type="InterPro" id="IPR008271">
    <property type="entry name" value="Ser/Thr_kinase_AS"/>
</dbReference>
<evidence type="ECO:0000256" key="12">
    <source>
        <dbReference type="ARBA" id="ARBA00023136"/>
    </source>
</evidence>
<dbReference type="SMART" id="SM00220">
    <property type="entry name" value="S_TKc"/>
    <property type="match status" value="1"/>
</dbReference>
<keyword evidence="21" id="KW-1185">Reference proteome</keyword>
<feature type="domain" description="Protein kinase" evidence="19">
    <location>
        <begin position="679"/>
        <end position="976"/>
    </location>
</feature>
<dbReference type="AlphaFoldDB" id="A0ABC8VJ19"/>
<evidence type="ECO:0000256" key="4">
    <source>
        <dbReference type="ARBA" id="ARBA00022679"/>
    </source>
</evidence>
<organism evidence="20 21">
    <name type="scientific">Urochloa decumbens</name>
    <dbReference type="NCBI Taxonomy" id="240449"/>
    <lineage>
        <taxon>Eukaryota</taxon>
        <taxon>Viridiplantae</taxon>
        <taxon>Streptophyta</taxon>
        <taxon>Embryophyta</taxon>
        <taxon>Tracheophyta</taxon>
        <taxon>Spermatophyta</taxon>
        <taxon>Magnoliopsida</taxon>
        <taxon>Liliopsida</taxon>
        <taxon>Poales</taxon>
        <taxon>Poaceae</taxon>
        <taxon>PACMAD clade</taxon>
        <taxon>Panicoideae</taxon>
        <taxon>Panicodae</taxon>
        <taxon>Paniceae</taxon>
        <taxon>Melinidinae</taxon>
        <taxon>Urochloa</taxon>
    </lineage>
</organism>
<dbReference type="PROSITE" id="PS00107">
    <property type="entry name" value="PROTEIN_KINASE_ATP"/>
    <property type="match status" value="1"/>
</dbReference>
<dbReference type="InterPro" id="IPR050647">
    <property type="entry name" value="Plant_LRR-RLKs"/>
</dbReference>
<dbReference type="Pfam" id="PF00069">
    <property type="entry name" value="Pkinase"/>
    <property type="match status" value="1"/>
</dbReference>
<keyword evidence="4" id="KW-0808">Transferase</keyword>
<dbReference type="GO" id="GO:0005524">
    <property type="term" value="F:ATP binding"/>
    <property type="evidence" value="ECO:0007669"/>
    <property type="project" value="UniProtKB-UniRule"/>
</dbReference>
<reference evidence="21" key="1">
    <citation type="submission" date="2024-06" db="EMBL/GenBank/DDBJ databases">
        <authorList>
            <person name="Ryan C."/>
        </authorList>
    </citation>
    <scope>NUCLEOTIDE SEQUENCE [LARGE SCALE GENOMIC DNA]</scope>
</reference>
<evidence type="ECO:0000313" key="20">
    <source>
        <dbReference type="EMBL" id="CAL4890697.1"/>
    </source>
</evidence>
<dbReference type="SUPFAM" id="SSF56112">
    <property type="entry name" value="Protein kinase-like (PK-like)"/>
    <property type="match status" value="1"/>
</dbReference>
<dbReference type="GO" id="GO:0005886">
    <property type="term" value="C:plasma membrane"/>
    <property type="evidence" value="ECO:0007669"/>
    <property type="project" value="UniProtKB-SubCell"/>
</dbReference>
<name>A0ABC8VJ19_9POAL</name>
<protein>
    <recommendedName>
        <fullName evidence="19">Protein kinase domain-containing protein</fullName>
    </recommendedName>
</protein>
<evidence type="ECO:0000256" key="14">
    <source>
        <dbReference type="ARBA" id="ARBA00023180"/>
    </source>
</evidence>
<evidence type="ECO:0000313" key="21">
    <source>
        <dbReference type="Proteomes" id="UP001497457"/>
    </source>
</evidence>
<feature type="transmembrane region" description="Helical" evidence="17">
    <location>
        <begin position="615"/>
        <end position="633"/>
    </location>
</feature>
<evidence type="ECO:0000256" key="13">
    <source>
        <dbReference type="ARBA" id="ARBA00023170"/>
    </source>
</evidence>
<keyword evidence="5 17" id="KW-0812">Transmembrane</keyword>
<evidence type="ECO:0000256" key="5">
    <source>
        <dbReference type="ARBA" id="ARBA00022692"/>
    </source>
</evidence>
<keyword evidence="8 15" id="KW-0547">Nucleotide-binding</keyword>
<evidence type="ECO:0000256" key="9">
    <source>
        <dbReference type="ARBA" id="ARBA00022777"/>
    </source>
</evidence>
<keyword evidence="10 15" id="KW-0067">ATP-binding</keyword>
<proteinExistence type="predicted"/>
<dbReference type="PANTHER" id="PTHR48056">
    <property type="entry name" value="LRR RECEPTOR-LIKE SERINE/THREONINE-PROTEIN KINASE-RELATED"/>
    <property type="match status" value="1"/>
</dbReference>
<keyword evidence="2" id="KW-0723">Serine/threonine-protein kinase</keyword>
<accession>A0ABC8VJ19</accession>
<keyword evidence="14" id="KW-0325">Glycoprotein</keyword>
<evidence type="ECO:0000256" key="1">
    <source>
        <dbReference type="ARBA" id="ARBA00004162"/>
    </source>
</evidence>
<dbReference type="GO" id="GO:0001653">
    <property type="term" value="F:peptide receptor activity"/>
    <property type="evidence" value="ECO:0007669"/>
    <property type="project" value="UniProtKB-ARBA"/>
</dbReference>
<dbReference type="Gene3D" id="3.80.10.10">
    <property type="entry name" value="Ribonuclease Inhibitor"/>
    <property type="match status" value="3"/>
</dbReference>
<keyword evidence="11 17" id="KW-1133">Transmembrane helix</keyword>
<dbReference type="Gene3D" id="1.10.510.10">
    <property type="entry name" value="Transferase(Phosphotransferase) domain 1"/>
    <property type="match status" value="1"/>
</dbReference>
<keyword evidence="7" id="KW-0677">Repeat</keyword>
<evidence type="ECO:0000256" key="18">
    <source>
        <dbReference type="SAM" id="SignalP"/>
    </source>
</evidence>
<dbReference type="Proteomes" id="UP001497457">
    <property type="component" value="Chromosome 10rd"/>
</dbReference>
<dbReference type="EMBL" id="OZ075120">
    <property type="protein sequence ID" value="CAL4890697.1"/>
    <property type="molecule type" value="Genomic_DNA"/>
</dbReference>
<dbReference type="InterPro" id="IPR001611">
    <property type="entry name" value="Leu-rich_rpt"/>
</dbReference>
<feature type="compositionally biased region" description="Basic and acidic residues" evidence="16">
    <location>
        <begin position="977"/>
        <end position="988"/>
    </location>
</feature>
<dbReference type="SUPFAM" id="SSF52058">
    <property type="entry name" value="L domain-like"/>
    <property type="match status" value="3"/>
</dbReference>
<evidence type="ECO:0000256" key="16">
    <source>
        <dbReference type="SAM" id="MobiDB-lite"/>
    </source>
</evidence>
<dbReference type="InterPro" id="IPR011009">
    <property type="entry name" value="Kinase-like_dom_sf"/>
</dbReference>
<gene>
    <name evidence="20" type="ORF">URODEC1_LOCUS3403</name>
</gene>
<dbReference type="SMART" id="SM00369">
    <property type="entry name" value="LRR_TYP"/>
    <property type="match status" value="5"/>
</dbReference>